<feature type="chain" id="PRO_5038719238" description="Transglycosylase SLT domain-containing protein" evidence="2">
    <location>
        <begin position="22"/>
        <end position="546"/>
    </location>
</feature>
<dbReference type="AlphaFoldDB" id="A0A1S1PGM4"/>
<accession>A0A1S1PGM4</accession>
<name>A0A1S1PGM4_9ACTN</name>
<dbReference type="InterPro" id="IPR023346">
    <property type="entry name" value="Lysozyme-like_dom_sf"/>
</dbReference>
<protein>
    <recommendedName>
        <fullName evidence="3">Transglycosylase SLT domain-containing protein</fullName>
    </recommendedName>
</protein>
<evidence type="ECO:0000313" key="4">
    <source>
        <dbReference type="EMBL" id="OHV19762.1"/>
    </source>
</evidence>
<dbReference type="CDD" id="cd13399">
    <property type="entry name" value="Slt35-like"/>
    <property type="match status" value="1"/>
</dbReference>
<dbReference type="GO" id="GO:0008933">
    <property type="term" value="F:peptidoglycan lytic transglycosylase activity"/>
    <property type="evidence" value="ECO:0007669"/>
    <property type="project" value="TreeGrafter"/>
</dbReference>
<gene>
    <name evidence="4" type="ORF">BBK14_28770</name>
</gene>
<dbReference type="EMBL" id="MAXA01000274">
    <property type="protein sequence ID" value="OHV19762.1"/>
    <property type="molecule type" value="Genomic_DNA"/>
</dbReference>
<reference evidence="5" key="1">
    <citation type="submission" date="2016-07" db="EMBL/GenBank/DDBJ databases">
        <title>Frankia sp. NRRL B-16219 Genome sequencing.</title>
        <authorList>
            <person name="Ghodhbane-Gtari F."/>
            <person name="Swanson E."/>
            <person name="Gueddou A."/>
            <person name="Louati M."/>
            <person name="Nouioui I."/>
            <person name="Hezbri K."/>
            <person name="Abebe-Akele F."/>
            <person name="Simpson S."/>
            <person name="Morris K."/>
            <person name="Thomas K."/>
            <person name="Gtari M."/>
            <person name="Tisa L.S."/>
        </authorList>
    </citation>
    <scope>NUCLEOTIDE SEQUENCE [LARGE SCALE GENOMIC DNA]</scope>
    <source>
        <strain evidence="5">NRRL B-16219</strain>
    </source>
</reference>
<dbReference type="Gene3D" id="1.10.530.10">
    <property type="match status" value="1"/>
</dbReference>
<dbReference type="PANTHER" id="PTHR30163:SF8">
    <property type="entry name" value="LYTIC MUREIN TRANSGLYCOSYLASE"/>
    <property type="match status" value="1"/>
</dbReference>
<feature type="compositionally biased region" description="Pro residues" evidence="1">
    <location>
        <begin position="512"/>
        <end position="523"/>
    </location>
</feature>
<evidence type="ECO:0000256" key="1">
    <source>
        <dbReference type="SAM" id="MobiDB-lite"/>
    </source>
</evidence>
<dbReference type="Proteomes" id="UP000179769">
    <property type="component" value="Unassembled WGS sequence"/>
</dbReference>
<feature type="region of interest" description="Disordered" evidence="1">
    <location>
        <begin position="444"/>
        <end position="546"/>
    </location>
</feature>
<sequence>MVRMTMLPTALAAALLLFCTAGTPRDDGGGGDRDQLGTTSPPPVRPGDWAMPELVPNGSTAAPDPATLTSRSLAEDATADPADVHSTITLTAAARGVPARLLAAYKETADRLAEDAPGCHLPWELLAAIGKVESGHASGRPIAADGTVTRPIIGPPLNGGGTALIRDSDRGALDGDTTYDHAVGPMQFIPTTWRTAGRDGNGDGRKDPHNIYDATLAAGYYLCAHGRDLADPDQLRAAILAYNPSDDYVRAVLTYLNGYRQGGAAVLPPSSSPPASGSGSGSGSPIDGVPIVEMTPNGQGGEPSSPPGTPPPTATPSPTPPPPAGCEPLRAADLTVTLTDLDPDVAGYESLDLAATRTPWTDVDVTVETEADTTAGTAITTSRRTVPAGSGSTAPALLARIPGPSLAVAKLADDSIVLTLTVEPADGACPAVVRLRIRNVHPDSFAPPAAPPPTIAPPTTTPPATPPGTAPPTTTPPATPPPTAPPGTAPPPATPSPTGTPPPGAPSTVSPTTPPPDTTPPGTAPSETVPPAAGESATEPPGQPVR</sequence>
<feature type="region of interest" description="Disordered" evidence="1">
    <location>
        <begin position="25"/>
        <end position="66"/>
    </location>
</feature>
<dbReference type="InterPro" id="IPR031304">
    <property type="entry name" value="SLT_2"/>
</dbReference>
<dbReference type="InterPro" id="IPR043426">
    <property type="entry name" value="MltB-like"/>
</dbReference>
<dbReference type="PANTHER" id="PTHR30163">
    <property type="entry name" value="MEMBRANE-BOUND LYTIC MUREIN TRANSGLYCOSYLASE B"/>
    <property type="match status" value="1"/>
</dbReference>
<evidence type="ECO:0000259" key="3">
    <source>
        <dbReference type="Pfam" id="PF13406"/>
    </source>
</evidence>
<feature type="region of interest" description="Disordered" evidence="1">
    <location>
        <begin position="267"/>
        <end position="328"/>
    </location>
</feature>
<feature type="domain" description="Transglycosylase SLT" evidence="3">
    <location>
        <begin position="178"/>
        <end position="226"/>
    </location>
</feature>
<feature type="compositionally biased region" description="Pro residues" evidence="1">
    <location>
        <begin position="448"/>
        <end position="505"/>
    </location>
</feature>
<evidence type="ECO:0000313" key="5">
    <source>
        <dbReference type="Proteomes" id="UP000179769"/>
    </source>
</evidence>
<keyword evidence="5" id="KW-1185">Reference proteome</keyword>
<feature type="compositionally biased region" description="Pro residues" evidence="1">
    <location>
        <begin position="304"/>
        <end position="325"/>
    </location>
</feature>
<dbReference type="Pfam" id="PF13406">
    <property type="entry name" value="SLT_2"/>
    <property type="match status" value="1"/>
</dbReference>
<dbReference type="PRINTS" id="PR01217">
    <property type="entry name" value="PRICHEXTENSN"/>
</dbReference>
<feature type="signal peptide" evidence="2">
    <location>
        <begin position="1"/>
        <end position="21"/>
    </location>
</feature>
<feature type="compositionally biased region" description="Basic and acidic residues" evidence="1">
    <location>
        <begin position="25"/>
        <end position="35"/>
    </location>
</feature>
<comment type="caution">
    <text evidence="4">The sequence shown here is derived from an EMBL/GenBank/DDBJ whole genome shotgun (WGS) entry which is preliminary data.</text>
</comment>
<dbReference type="SUPFAM" id="SSF53955">
    <property type="entry name" value="Lysozyme-like"/>
    <property type="match status" value="1"/>
</dbReference>
<proteinExistence type="predicted"/>
<keyword evidence="2" id="KW-0732">Signal</keyword>
<evidence type="ECO:0000256" key="2">
    <source>
        <dbReference type="SAM" id="SignalP"/>
    </source>
</evidence>
<organism evidence="4 5">
    <name type="scientific">Parafrankia soli</name>
    <dbReference type="NCBI Taxonomy" id="2599596"/>
    <lineage>
        <taxon>Bacteria</taxon>
        <taxon>Bacillati</taxon>
        <taxon>Actinomycetota</taxon>
        <taxon>Actinomycetes</taxon>
        <taxon>Frankiales</taxon>
        <taxon>Frankiaceae</taxon>
        <taxon>Parafrankia</taxon>
    </lineage>
</organism>
<dbReference type="GO" id="GO:0009253">
    <property type="term" value="P:peptidoglycan catabolic process"/>
    <property type="evidence" value="ECO:0007669"/>
    <property type="project" value="TreeGrafter"/>
</dbReference>